<evidence type="ECO:0000313" key="1">
    <source>
        <dbReference type="EMBL" id="AAZ67455.1"/>
    </source>
</evidence>
<reference evidence="1 3" key="1">
    <citation type="journal article" date="2005" name="Virology">
        <title>Sequence analysis of the complete genome of Trichoplusia ni single nucleopolyhedrovirus and the identification of a baculoviral photolyase gene.</title>
        <authorList>
            <person name="Willis L.G."/>
            <person name="Seipp R."/>
            <person name="Siepp R."/>
            <person name="Stewart T.M."/>
            <person name="Erlandson M.A."/>
            <person name="Theilmann D.A."/>
        </authorList>
    </citation>
    <scope>NUCLEOTIDE SEQUENCE [LARGE SCALE GENOMIC DNA]</scope>
</reference>
<dbReference type="KEGG" id="vg:5142072"/>
<dbReference type="RefSeq" id="YP_308974.1">
    <property type="nucleotide sequence ID" value="NC_007383.1"/>
</dbReference>
<name>Q461Y1_9ABAC</name>
<dbReference type="Proteomes" id="UP000207582">
    <property type="component" value="Segment"/>
</dbReference>
<organism evidence="1 3">
    <name type="scientific">Trichoplusia ni single nucleopolyhedrovirus</name>
    <dbReference type="NCBI Taxonomy" id="332054"/>
    <lineage>
        <taxon>Viruses</taxon>
        <taxon>Viruses incertae sedis</taxon>
        <taxon>Naldaviricetes</taxon>
        <taxon>Lefavirales</taxon>
        <taxon>Baculoviridae</taxon>
        <taxon>Alphabaculovirus</taxon>
        <taxon>Alphabaculovirus trini</taxon>
    </lineage>
</organism>
<dbReference type="GeneID" id="5142072"/>
<evidence type="ECO:0000313" key="3">
    <source>
        <dbReference type="Proteomes" id="UP000207582"/>
    </source>
</evidence>
<dbReference type="EMBL" id="MH577296">
    <property type="protein sequence ID" value="QBI90309.1"/>
    <property type="molecule type" value="Genomic_DNA"/>
</dbReference>
<sequence length="79" mass="9196">MDSSSTILIEYGEKSCWMLIDTKKRKIDSIDCVNGNIVYDNNLQNKINVVDENNHNIIVNDVDDDVNTYCKFIKRKKIK</sequence>
<accession>Q461Y1</accession>
<evidence type="ECO:0000313" key="2">
    <source>
        <dbReference type="EMBL" id="QBI90309.1"/>
    </source>
</evidence>
<proteinExistence type="predicted"/>
<dbReference type="EMBL" id="DQ017380">
    <property type="protein sequence ID" value="AAZ67455.1"/>
    <property type="molecule type" value="Genomic_DNA"/>
</dbReference>
<reference evidence="2" key="2">
    <citation type="submission" date="2018-07" db="EMBL/GenBank/DDBJ databases">
        <title>A new Alphabaculovirus highly virulent isolated from Trichoplusia ni (TnSNPV).</title>
        <authorList>
            <person name="Bivian-Hernandez M.D.L.A."/>
            <person name="Del Rincon-Castro M.C."/>
            <person name="Ibarra J.E."/>
        </authorList>
    </citation>
    <scope>NUCLEOTIDE SEQUENCE</scope>
    <source>
        <strain evidence="2">LBIV-4</strain>
    </source>
</reference>
<keyword evidence="3" id="KW-1185">Reference proteome</keyword>
<protein>
    <submittedName>
        <fullName evidence="1">Uncharacterized protein</fullName>
    </submittedName>
</protein>